<dbReference type="PROSITE" id="PS51819">
    <property type="entry name" value="VOC"/>
    <property type="match status" value="1"/>
</dbReference>
<evidence type="ECO:0000313" key="2">
    <source>
        <dbReference type="EMBL" id="GAA2696163.1"/>
    </source>
</evidence>
<proteinExistence type="predicted"/>
<dbReference type="EMBL" id="BAAATE010000043">
    <property type="protein sequence ID" value="GAA2696163.1"/>
    <property type="molecule type" value="Genomic_DNA"/>
</dbReference>
<reference evidence="3" key="1">
    <citation type="journal article" date="2019" name="Int. J. Syst. Evol. Microbiol.">
        <title>The Global Catalogue of Microorganisms (GCM) 10K type strain sequencing project: providing services to taxonomists for standard genome sequencing and annotation.</title>
        <authorList>
            <consortium name="The Broad Institute Genomics Platform"/>
            <consortium name="The Broad Institute Genome Sequencing Center for Infectious Disease"/>
            <person name="Wu L."/>
            <person name="Ma J."/>
        </authorList>
    </citation>
    <scope>NUCLEOTIDE SEQUENCE [LARGE SCALE GENOMIC DNA]</scope>
    <source>
        <strain evidence="3">JCM 6835</strain>
    </source>
</reference>
<dbReference type="RefSeq" id="WP_346155739.1">
    <property type="nucleotide sequence ID" value="NZ_BAAATE010000043.1"/>
</dbReference>
<protein>
    <recommendedName>
        <fullName evidence="1">VOC domain-containing protein</fullName>
    </recommendedName>
</protein>
<dbReference type="Proteomes" id="UP001501666">
    <property type="component" value="Unassembled WGS sequence"/>
</dbReference>
<evidence type="ECO:0000259" key="1">
    <source>
        <dbReference type="PROSITE" id="PS51819"/>
    </source>
</evidence>
<name>A0ABP6FP12_9ACTN</name>
<dbReference type="PANTHER" id="PTHR33993">
    <property type="entry name" value="GLYOXALASE-RELATED"/>
    <property type="match status" value="1"/>
</dbReference>
<gene>
    <name evidence="2" type="ORF">GCM10010412_089690</name>
</gene>
<feature type="domain" description="VOC" evidence="1">
    <location>
        <begin position="4"/>
        <end position="108"/>
    </location>
</feature>
<dbReference type="InterPro" id="IPR052164">
    <property type="entry name" value="Anthracycline_SecMetBiosynth"/>
</dbReference>
<keyword evidence="3" id="KW-1185">Reference proteome</keyword>
<dbReference type="InterPro" id="IPR029068">
    <property type="entry name" value="Glyas_Bleomycin-R_OHBP_Dase"/>
</dbReference>
<dbReference type="InterPro" id="IPR037523">
    <property type="entry name" value="VOC_core"/>
</dbReference>
<dbReference type="Gene3D" id="3.10.180.10">
    <property type="entry name" value="2,3-Dihydroxybiphenyl 1,2-Dioxygenase, domain 1"/>
    <property type="match status" value="1"/>
</dbReference>
<comment type="caution">
    <text evidence="2">The sequence shown here is derived from an EMBL/GenBank/DDBJ whole genome shotgun (WGS) entry which is preliminary data.</text>
</comment>
<accession>A0ABP6FP12</accession>
<dbReference type="InterPro" id="IPR004360">
    <property type="entry name" value="Glyas_Fos-R_dOase_dom"/>
</dbReference>
<organism evidence="2 3">
    <name type="scientific">Nonomuraea recticatena</name>
    <dbReference type="NCBI Taxonomy" id="46178"/>
    <lineage>
        <taxon>Bacteria</taxon>
        <taxon>Bacillati</taxon>
        <taxon>Actinomycetota</taxon>
        <taxon>Actinomycetes</taxon>
        <taxon>Streptosporangiales</taxon>
        <taxon>Streptosporangiaceae</taxon>
        <taxon>Nonomuraea</taxon>
    </lineage>
</organism>
<sequence>MAVNLGYYTISVRDLDRAATFYAGLFGWELSREHDTYLHAGNTAVPMGLTRGEPSALPNLYYQVDDLEAAVELVGKLGGRAGEILESRTGRFALVHDDQETSFSLWQPAA</sequence>
<dbReference type="Pfam" id="PF00903">
    <property type="entry name" value="Glyoxalase"/>
    <property type="match status" value="1"/>
</dbReference>
<evidence type="ECO:0000313" key="3">
    <source>
        <dbReference type="Proteomes" id="UP001501666"/>
    </source>
</evidence>
<dbReference type="SUPFAM" id="SSF54593">
    <property type="entry name" value="Glyoxalase/Bleomycin resistance protein/Dihydroxybiphenyl dioxygenase"/>
    <property type="match status" value="1"/>
</dbReference>